<organism evidence="1 2">
    <name type="scientific">Xenorhabdus kozodoii</name>
    <dbReference type="NCBI Taxonomy" id="351676"/>
    <lineage>
        <taxon>Bacteria</taxon>
        <taxon>Pseudomonadati</taxon>
        <taxon>Pseudomonadota</taxon>
        <taxon>Gammaproteobacteria</taxon>
        <taxon>Enterobacterales</taxon>
        <taxon>Morganellaceae</taxon>
        <taxon>Xenorhabdus</taxon>
    </lineage>
</organism>
<dbReference type="AlphaFoldDB" id="A0A2D0L138"/>
<dbReference type="OrthoDB" id="6555744at2"/>
<reference evidence="1 2" key="1">
    <citation type="journal article" date="2017" name="Nat. Microbiol.">
        <title>Natural product diversity associated with the nematode symbionts Photorhabdus and Xenorhabdus.</title>
        <authorList>
            <person name="Tobias N.J."/>
            <person name="Wolff H."/>
            <person name="Djahanschiri B."/>
            <person name="Grundmann F."/>
            <person name="Kronenwerth M."/>
            <person name="Shi Y.M."/>
            <person name="Simonyi S."/>
            <person name="Grun P."/>
            <person name="Shapiro-Ilan D."/>
            <person name="Pidot S.J."/>
            <person name="Stinear T.P."/>
            <person name="Ebersberger I."/>
            <person name="Bode H.B."/>
        </authorList>
    </citation>
    <scope>NUCLEOTIDE SEQUENCE [LARGE SCALE GENOMIC DNA]</scope>
    <source>
        <strain evidence="1 2">DSM 17907</strain>
    </source>
</reference>
<proteinExistence type="predicted"/>
<dbReference type="RefSeq" id="WP_099143201.1">
    <property type="nucleotide sequence ID" value="NZ_CAWNOR010000068.1"/>
</dbReference>
<keyword evidence="2" id="KW-1185">Reference proteome</keyword>
<name>A0A2D0L138_9GAMM</name>
<sequence length="87" mass="10689">MDKEKLMSEIDKAIEWMEDEKKNNKNQLKVMIDLFKRTKEKIVKNELLRNEIRGSARMYVEMYSDYMNPMLNYLDYVEKNIDEFLKK</sequence>
<dbReference type="EMBL" id="NJCX01000033">
    <property type="protein sequence ID" value="PHM69406.1"/>
    <property type="molecule type" value="Genomic_DNA"/>
</dbReference>
<gene>
    <name evidence="1" type="ORF">Xkoz_03430</name>
</gene>
<protein>
    <submittedName>
        <fullName evidence="1">Uncharacterized protein</fullName>
    </submittedName>
</protein>
<evidence type="ECO:0000313" key="2">
    <source>
        <dbReference type="Proteomes" id="UP000221101"/>
    </source>
</evidence>
<accession>A0A2D0L138</accession>
<comment type="caution">
    <text evidence="1">The sequence shown here is derived from an EMBL/GenBank/DDBJ whole genome shotgun (WGS) entry which is preliminary data.</text>
</comment>
<evidence type="ECO:0000313" key="1">
    <source>
        <dbReference type="EMBL" id="PHM69406.1"/>
    </source>
</evidence>
<dbReference type="Proteomes" id="UP000221101">
    <property type="component" value="Unassembled WGS sequence"/>
</dbReference>